<evidence type="ECO:0000313" key="2">
    <source>
        <dbReference type="EMBL" id="RMJ14412.1"/>
    </source>
</evidence>
<proteinExistence type="predicted"/>
<keyword evidence="1" id="KW-0732">Signal</keyword>
<evidence type="ECO:0000313" key="3">
    <source>
        <dbReference type="Proteomes" id="UP000277212"/>
    </source>
</evidence>
<dbReference type="AlphaFoldDB" id="A0A3M2SAZ3"/>
<comment type="caution">
    <text evidence="2">The sequence shown here is derived from an EMBL/GenBank/DDBJ whole genome shotgun (WGS) entry which is preliminary data.</text>
</comment>
<sequence>MILSQRFLLAVTASVSMVLPATAQCPAPIEKINAGNVTFNATGDTSVAFINKDPWHLSLTIEDSRRENTRYGSEWNTLQDLGVFLSVPESFIGTRDGNRTQVCTYRMEGQNATSDAEDNSAKLSCNGILSEDCQNALRSVSAPKDGECPSAPSNVAEACAESINIWTSVPLNFSTSNCSIDELPGVTLPNDYETFQLSGGGLVPPDTNKDSFEVYDLRVQQPIPILLSVRLPDGKSAAEVICLAPSNITQSSRKPEAEFPPNAADSLDSRRAFMFAAAVICVVGLVLAP</sequence>
<dbReference type="OrthoDB" id="5132818at2759"/>
<gene>
    <name evidence="2" type="ORF">CDV36_005913</name>
</gene>
<dbReference type="EMBL" id="NKUJ01000086">
    <property type="protein sequence ID" value="RMJ14412.1"/>
    <property type="molecule type" value="Genomic_DNA"/>
</dbReference>
<organism evidence="2 3">
    <name type="scientific">Fusarium kuroshium</name>
    <dbReference type="NCBI Taxonomy" id="2010991"/>
    <lineage>
        <taxon>Eukaryota</taxon>
        <taxon>Fungi</taxon>
        <taxon>Dikarya</taxon>
        <taxon>Ascomycota</taxon>
        <taxon>Pezizomycotina</taxon>
        <taxon>Sordariomycetes</taxon>
        <taxon>Hypocreomycetidae</taxon>
        <taxon>Hypocreales</taxon>
        <taxon>Nectriaceae</taxon>
        <taxon>Fusarium</taxon>
        <taxon>Fusarium solani species complex</taxon>
    </lineage>
</organism>
<feature type="chain" id="PRO_5018132860" evidence="1">
    <location>
        <begin position="24"/>
        <end position="289"/>
    </location>
</feature>
<accession>A0A3M2SAZ3</accession>
<evidence type="ECO:0000256" key="1">
    <source>
        <dbReference type="SAM" id="SignalP"/>
    </source>
</evidence>
<name>A0A3M2SAZ3_9HYPO</name>
<feature type="signal peptide" evidence="1">
    <location>
        <begin position="1"/>
        <end position="23"/>
    </location>
</feature>
<protein>
    <submittedName>
        <fullName evidence="2">Uncharacterized protein</fullName>
    </submittedName>
</protein>
<reference evidence="2 3" key="1">
    <citation type="submission" date="2017-06" db="EMBL/GenBank/DDBJ databases">
        <title>Comparative genomic analysis of Ambrosia Fusariam Clade fungi.</title>
        <authorList>
            <person name="Stajich J.E."/>
            <person name="Carrillo J."/>
            <person name="Kijimoto T."/>
            <person name="Eskalen A."/>
            <person name="O'Donnell K."/>
            <person name="Kasson M."/>
        </authorList>
    </citation>
    <scope>NUCLEOTIDE SEQUENCE [LARGE SCALE GENOMIC DNA]</scope>
    <source>
        <strain evidence="2">UCR3666</strain>
    </source>
</reference>
<keyword evidence="3" id="KW-1185">Reference proteome</keyword>
<dbReference type="Proteomes" id="UP000277212">
    <property type="component" value="Unassembled WGS sequence"/>
</dbReference>